<evidence type="ECO:0000313" key="1">
    <source>
        <dbReference type="EMBL" id="KAK9719942.1"/>
    </source>
</evidence>
<dbReference type="Proteomes" id="UP001458880">
    <property type="component" value="Unassembled WGS sequence"/>
</dbReference>
<keyword evidence="2" id="KW-1185">Reference proteome</keyword>
<protein>
    <submittedName>
        <fullName evidence="1">Uncharacterized protein</fullName>
    </submittedName>
</protein>
<name>A0AAW1KLB4_POPJA</name>
<proteinExistence type="predicted"/>
<evidence type="ECO:0000313" key="2">
    <source>
        <dbReference type="Proteomes" id="UP001458880"/>
    </source>
</evidence>
<comment type="caution">
    <text evidence="1">The sequence shown here is derived from an EMBL/GenBank/DDBJ whole genome shotgun (WGS) entry which is preliminary data.</text>
</comment>
<gene>
    <name evidence="1" type="ORF">QE152_g22357</name>
</gene>
<dbReference type="AlphaFoldDB" id="A0AAW1KLB4"/>
<dbReference type="EMBL" id="JASPKY010000215">
    <property type="protein sequence ID" value="KAK9719942.1"/>
    <property type="molecule type" value="Genomic_DNA"/>
</dbReference>
<sequence length="68" mass="7611">MAWSHQRLPPERATTVMGQSLIGARRTAGRGSGEDDLRKLNLRNWRKVAMDRQAWKGVVKEALGLQGP</sequence>
<accession>A0AAW1KLB4</accession>
<organism evidence="1 2">
    <name type="scientific">Popillia japonica</name>
    <name type="common">Japanese beetle</name>
    <dbReference type="NCBI Taxonomy" id="7064"/>
    <lineage>
        <taxon>Eukaryota</taxon>
        <taxon>Metazoa</taxon>
        <taxon>Ecdysozoa</taxon>
        <taxon>Arthropoda</taxon>
        <taxon>Hexapoda</taxon>
        <taxon>Insecta</taxon>
        <taxon>Pterygota</taxon>
        <taxon>Neoptera</taxon>
        <taxon>Endopterygota</taxon>
        <taxon>Coleoptera</taxon>
        <taxon>Polyphaga</taxon>
        <taxon>Scarabaeiformia</taxon>
        <taxon>Scarabaeidae</taxon>
        <taxon>Rutelinae</taxon>
        <taxon>Popillia</taxon>
    </lineage>
</organism>
<reference evidence="1 2" key="1">
    <citation type="journal article" date="2024" name="BMC Genomics">
        <title>De novo assembly and annotation of Popillia japonica's genome with initial clues to its potential as an invasive pest.</title>
        <authorList>
            <person name="Cucini C."/>
            <person name="Boschi S."/>
            <person name="Funari R."/>
            <person name="Cardaioli E."/>
            <person name="Iannotti N."/>
            <person name="Marturano G."/>
            <person name="Paoli F."/>
            <person name="Bruttini M."/>
            <person name="Carapelli A."/>
            <person name="Frati F."/>
            <person name="Nardi F."/>
        </authorList>
    </citation>
    <scope>NUCLEOTIDE SEQUENCE [LARGE SCALE GENOMIC DNA]</scope>
    <source>
        <strain evidence="1">DMR45628</strain>
    </source>
</reference>